<accession>A0A9D4GRG2</accession>
<keyword evidence="3" id="KW-1185">Reference proteome</keyword>
<reference evidence="2" key="1">
    <citation type="journal article" date="2019" name="bioRxiv">
        <title>The Genome of the Zebra Mussel, Dreissena polymorpha: A Resource for Invasive Species Research.</title>
        <authorList>
            <person name="McCartney M.A."/>
            <person name="Auch B."/>
            <person name="Kono T."/>
            <person name="Mallez S."/>
            <person name="Zhang Y."/>
            <person name="Obille A."/>
            <person name="Becker A."/>
            <person name="Abrahante J.E."/>
            <person name="Garbe J."/>
            <person name="Badalamenti J.P."/>
            <person name="Herman A."/>
            <person name="Mangelson H."/>
            <person name="Liachko I."/>
            <person name="Sullivan S."/>
            <person name="Sone E.D."/>
            <person name="Koren S."/>
            <person name="Silverstein K.A.T."/>
            <person name="Beckman K.B."/>
            <person name="Gohl D.M."/>
        </authorList>
    </citation>
    <scope>NUCLEOTIDE SEQUENCE</scope>
    <source>
        <strain evidence="2">Duluth1</strain>
        <tissue evidence="2">Whole animal</tissue>
    </source>
</reference>
<sequence length="61" mass="6670">MQRNCYTQTQVTPTKEVKARPETPVSRQDSSEPHSSDGSPQSDSELDLVSSQTSGDSSQTR</sequence>
<gene>
    <name evidence="2" type="ORF">DPMN_121928</name>
</gene>
<dbReference type="EMBL" id="JAIWYP010000005">
    <property type="protein sequence ID" value="KAH3820184.1"/>
    <property type="molecule type" value="Genomic_DNA"/>
</dbReference>
<comment type="caution">
    <text evidence="2">The sequence shown here is derived from an EMBL/GenBank/DDBJ whole genome shotgun (WGS) entry which is preliminary data.</text>
</comment>
<protein>
    <submittedName>
        <fullName evidence="2">Uncharacterized protein</fullName>
    </submittedName>
</protein>
<evidence type="ECO:0000313" key="2">
    <source>
        <dbReference type="EMBL" id="KAH3820184.1"/>
    </source>
</evidence>
<reference evidence="2" key="2">
    <citation type="submission" date="2020-11" db="EMBL/GenBank/DDBJ databases">
        <authorList>
            <person name="McCartney M.A."/>
            <person name="Auch B."/>
            <person name="Kono T."/>
            <person name="Mallez S."/>
            <person name="Becker A."/>
            <person name="Gohl D.M."/>
            <person name="Silverstein K.A.T."/>
            <person name="Koren S."/>
            <person name="Bechman K.B."/>
            <person name="Herman A."/>
            <person name="Abrahante J.E."/>
            <person name="Garbe J."/>
        </authorList>
    </citation>
    <scope>NUCLEOTIDE SEQUENCE</scope>
    <source>
        <strain evidence="2">Duluth1</strain>
        <tissue evidence="2">Whole animal</tissue>
    </source>
</reference>
<name>A0A9D4GRG2_DREPO</name>
<organism evidence="2 3">
    <name type="scientific">Dreissena polymorpha</name>
    <name type="common">Zebra mussel</name>
    <name type="synonym">Mytilus polymorpha</name>
    <dbReference type="NCBI Taxonomy" id="45954"/>
    <lineage>
        <taxon>Eukaryota</taxon>
        <taxon>Metazoa</taxon>
        <taxon>Spiralia</taxon>
        <taxon>Lophotrochozoa</taxon>
        <taxon>Mollusca</taxon>
        <taxon>Bivalvia</taxon>
        <taxon>Autobranchia</taxon>
        <taxon>Heteroconchia</taxon>
        <taxon>Euheterodonta</taxon>
        <taxon>Imparidentia</taxon>
        <taxon>Neoheterodontei</taxon>
        <taxon>Myida</taxon>
        <taxon>Dreissenoidea</taxon>
        <taxon>Dreissenidae</taxon>
        <taxon>Dreissena</taxon>
    </lineage>
</organism>
<dbReference type="Proteomes" id="UP000828390">
    <property type="component" value="Unassembled WGS sequence"/>
</dbReference>
<evidence type="ECO:0000313" key="3">
    <source>
        <dbReference type="Proteomes" id="UP000828390"/>
    </source>
</evidence>
<feature type="region of interest" description="Disordered" evidence="1">
    <location>
        <begin position="1"/>
        <end position="61"/>
    </location>
</feature>
<feature type="compositionally biased region" description="Polar residues" evidence="1">
    <location>
        <begin position="36"/>
        <end position="61"/>
    </location>
</feature>
<dbReference type="AlphaFoldDB" id="A0A9D4GRG2"/>
<feature type="compositionally biased region" description="Polar residues" evidence="1">
    <location>
        <begin position="1"/>
        <end position="13"/>
    </location>
</feature>
<proteinExistence type="predicted"/>
<evidence type="ECO:0000256" key="1">
    <source>
        <dbReference type="SAM" id="MobiDB-lite"/>
    </source>
</evidence>